<dbReference type="InterPro" id="IPR017871">
    <property type="entry name" value="ABC_transporter-like_CS"/>
</dbReference>
<dbReference type="Gene3D" id="3.40.50.300">
    <property type="entry name" value="P-loop containing nucleotide triphosphate hydrolases"/>
    <property type="match status" value="1"/>
</dbReference>
<keyword evidence="3 5" id="KW-0067">ATP-binding</keyword>
<dbReference type="GO" id="GO:0005524">
    <property type="term" value="F:ATP binding"/>
    <property type="evidence" value="ECO:0007669"/>
    <property type="project" value="UniProtKB-KW"/>
</dbReference>
<name>A0ABY3WCH2_9MICC</name>
<dbReference type="Proteomes" id="UP000829069">
    <property type="component" value="Chromosome"/>
</dbReference>
<proteinExistence type="predicted"/>
<dbReference type="PROSITE" id="PS00211">
    <property type="entry name" value="ABC_TRANSPORTER_1"/>
    <property type="match status" value="1"/>
</dbReference>
<dbReference type="PROSITE" id="PS50893">
    <property type="entry name" value="ABC_TRANSPORTER_2"/>
    <property type="match status" value="1"/>
</dbReference>
<dbReference type="InterPro" id="IPR050166">
    <property type="entry name" value="ABC_transporter_ATP-bind"/>
</dbReference>
<dbReference type="RefSeq" id="WP_241914164.1">
    <property type="nucleotide sequence ID" value="NZ_CP093326.1"/>
</dbReference>
<keyword evidence="6" id="KW-1185">Reference proteome</keyword>
<gene>
    <name evidence="5" type="ORF">MNQ99_01415</name>
</gene>
<organism evidence="5 6">
    <name type="scientific">Arthrobacter sulfonylureivorans</name>
    <dbReference type="NCBI Taxonomy" id="2486855"/>
    <lineage>
        <taxon>Bacteria</taxon>
        <taxon>Bacillati</taxon>
        <taxon>Actinomycetota</taxon>
        <taxon>Actinomycetes</taxon>
        <taxon>Micrococcales</taxon>
        <taxon>Micrococcaceae</taxon>
        <taxon>Arthrobacter</taxon>
    </lineage>
</organism>
<dbReference type="EMBL" id="CP093326">
    <property type="protein sequence ID" value="UNK46066.1"/>
    <property type="molecule type" value="Genomic_DNA"/>
</dbReference>
<dbReference type="CDD" id="cd03293">
    <property type="entry name" value="ABC_NrtD_SsuB_transporters"/>
    <property type="match status" value="1"/>
</dbReference>
<evidence type="ECO:0000259" key="4">
    <source>
        <dbReference type="PROSITE" id="PS50893"/>
    </source>
</evidence>
<dbReference type="PANTHER" id="PTHR42788:SF13">
    <property type="entry name" value="ALIPHATIC SULFONATES IMPORT ATP-BINDING PROTEIN SSUB"/>
    <property type="match status" value="1"/>
</dbReference>
<dbReference type="PANTHER" id="PTHR42788">
    <property type="entry name" value="TAURINE IMPORT ATP-BINDING PROTEIN-RELATED"/>
    <property type="match status" value="1"/>
</dbReference>
<dbReference type="InterPro" id="IPR027417">
    <property type="entry name" value="P-loop_NTPase"/>
</dbReference>
<evidence type="ECO:0000313" key="5">
    <source>
        <dbReference type="EMBL" id="UNK46066.1"/>
    </source>
</evidence>
<feature type="domain" description="ABC transporter" evidence="4">
    <location>
        <begin position="27"/>
        <end position="256"/>
    </location>
</feature>
<keyword evidence="1" id="KW-0813">Transport</keyword>
<accession>A0ABY3WCH2</accession>
<evidence type="ECO:0000256" key="3">
    <source>
        <dbReference type="ARBA" id="ARBA00022840"/>
    </source>
</evidence>
<sequence length="280" mass="30310">MNTHNGALAPTTELKPDPASTVVEPIMAVEGFSFAYGDKPILRDIDFSVGSGEFVCIVGPSGAGKSTFLQCLAGLRQPTQGRILFKGQAVTEPPAELAVVFQDYSRSLMPWLSAQENIALPLKSAGVSRRERDRRALDALAEVGLEGSADLYPWELSGGMQQRVAIARALAYQPAVVIMDEPFASVDAQTRADLEDLTLRVKQHLGITIVLVTHDIDEAVYLSDRVLALSGKPAVVAAVVDVDLGADRDQIATKERPEFAELRSQLYRLIRRPAAVEGEK</sequence>
<dbReference type="InterPro" id="IPR003593">
    <property type="entry name" value="AAA+_ATPase"/>
</dbReference>
<dbReference type="SMART" id="SM00382">
    <property type="entry name" value="AAA"/>
    <property type="match status" value="1"/>
</dbReference>
<evidence type="ECO:0000256" key="1">
    <source>
        <dbReference type="ARBA" id="ARBA00022448"/>
    </source>
</evidence>
<dbReference type="InterPro" id="IPR003439">
    <property type="entry name" value="ABC_transporter-like_ATP-bd"/>
</dbReference>
<evidence type="ECO:0000313" key="6">
    <source>
        <dbReference type="Proteomes" id="UP000829069"/>
    </source>
</evidence>
<protein>
    <submittedName>
        <fullName evidence="5">ABC transporter ATP-binding protein</fullName>
    </submittedName>
</protein>
<dbReference type="SUPFAM" id="SSF52540">
    <property type="entry name" value="P-loop containing nucleoside triphosphate hydrolases"/>
    <property type="match status" value="1"/>
</dbReference>
<keyword evidence="2" id="KW-0547">Nucleotide-binding</keyword>
<evidence type="ECO:0000256" key="2">
    <source>
        <dbReference type="ARBA" id="ARBA00022741"/>
    </source>
</evidence>
<reference evidence="5 6" key="1">
    <citation type="submission" date="2022-03" db="EMBL/GenBank/DDBJ databases">
        <title>Isotopic signatures of nitrous oxide derived from detoxification processes.</title>
        <authorList>
            <person name="Behrendt U."/>
            <person name="Buchen C."/>
            <person name="Well R."/>
            <person name="Ulrich A."/>
            <person name="Rohe L."/>
            <person name="Kolb S."/>
            <person name="Schloter M."/>
            <person name="Horn M.A."/>
            <person name="Augustin J."/>
        </authorList>
    </citation>
    <scope>NUCLEOTIDE SEQUENCE [LARGE SCALE GENOMIC DNA]</scope>
    <source>
        <strain evidence="5 6">S4-C24</strain>
    </source>
</reference>
<dbReference type="Pfam" id="PF00005">
    <property type="entry name" value="ABC_tran"/>
    <property type="match status" value="1"/>
</dbReference>